<organism evidence="2 3">
    <name type="scientific">Pseudomonas panipatensis</name>
    <dbReference type="NCBI Taxonomy" id="428992"/>
    <lineage>
        <taxon>Bacteria</taxon>
        <taxon>Pseudomonadati</taxon>
        <taxon>Pseudomonadota</taxon>
        <taxon>Gammaproteobacteria</taxon>
        <taxon>Pseudomonadales</taxon>
        <taxon>Pseudomonadaceae</taxon>
        <taxon>Pseudomonas</taxon>
    </lineage>
</organism>
<dbReference type="STRING" id="428992.SAMN05216272_102659"/>
<proteinExistence type="predicted"/>
<name>A0A1G8EML9_9PSED</name>
<reference evidence="3" key="1">
    <citation type="submission" date="2016-10" db="EMBL/GenBank/DDBJ databases">
        <authorList>
            <person name="Varghese N."/>
            <person name="Submissions S."/>
        </authorList>
    </citation>
    <scope>NUCLEOTIDE SEQUENCE [LARGE SCALE GENOMIC DNA]</scope>
    <source>
        <strain evidence="3">CCM 7469</strain>
    </source>
</reference>
<protein>
    <recommendedName>
        <fullName evidence="4">HNH endonuclease</fullName>
    </recommendedName>
</protein>
<dbReference type="RefSeq" id="WP_139199042.1">
    <property type="nucleotide sequence ID" value="NZ_FNDS01000002.1"/>
</dbReference>
<evidence type="ECO:0000313" key="2">
    <source>
        <dbReference type="EMBL" id="SDH71082.1"/>
    </source>
</evidence>
<feature type="compositionally biased region" description="Basic residues" evidence="1">
    <location>
        <begin position="16"/>
        <end position="25"/>
    </location>
</feature>
<evidence type="ECO:0008006" key="4">
    <source>
        <dbReference type="Google" id="ProtNLM"/>
    </source>
</evidence>
<keyword evidence="3" id="KW-1185">Reference proteome</keyword>
<dbReference type="EMBL" id="FNDS01000002">
    <property type="protein sequence ID" value="SDH71082.1"/>
    <property type="molecule type" value="Genomic_DNA"/>
</dbReference>
<dbReference type="OrthoDB" id="9052589at2"/>
<sequence length="284" mass="32254">MKNKTNSTTKNSPQHNSRKTNKKSSRLNFSANTIKQIAFEAHLFCSNPTCCRFTSYATSNGKARAIAEAAHINAASPTGPRPNAGLTEEDLKSAANGIWLCKICHDKVDDDPRFYTETKLRNWKEEHSKFVKQLVGKDFDLVHFELYARSRNVAQSISILGFFEGKRVFFEALDVEHPGQVLESLIEIRSRINNALGQMKQEESASEALREINKKIRKFLTAHPRLNELKCDGSDPNFHNFCNELQNLRTDLLPMVVEMAESLEYTLSPELIGEHKRLQTSKQV</sequence>
<dbReference type="Proteomes" id="UP000199636">
    <property type="component" value="Unassembled WGS sequence"/>
</dbReference>
<evidence type="ECO:0000256" key="1">
    <source>
        <dbReference type="SAM" id="MobiDB-lite"/>
    </source>
</evidence>
<accession>A0A1G8EML9</accession>
<feature type="compositionally biased region" description="Polar residues" evidence="1">
    <location>
        <begin position="1"/>
        <end position="15"/>
    </location>
</feature>
<evidence type="ECO:0000313" key="3">
    <source>
        <dbReference type="Proteomes" id="UP000199636"/>
    </source>
</evidence>
<gene>
    <name evidence="2" type="ORF">SAMN05216272_102659</name>
</gene>
<dbReference type="AlphaFoldDB" id="A0A1G8EML9"/>
<feature type="region of interest" description="Disordered" evidence="1">
    <location>
        <begin position="1"/>
        <end position="27"/>
    </location>
</feature>